<accession>A0ABW2WTU9</accession>
<proteinExistence type="predicted"/>
<dbReference type="SUPFAM" id="SSF88713">
    <property type="entry name" value="Glycoside hydrolase/deacetylase"/>
    <property type="match status" value="1"/>
</dbReference>
<protein>
    <submittedName>
        <fullName evidence="1">Uncharacterized protein</fullName>
    </submittedName>
</protein>
<name>A0ABW2WTU9_9ACTN</name>
<gene>
    <name evidence="1" type="ORF">ACFQ2K_09055</name>
</gene>
<keyword evidence="2" id="KW-1185">Reference proteome</keyword>
<reference evidence="2" key="1">
    <citation type="journal article" date="2019" name="Int. J. Syst. Evol. Microbiol.">
        <title>The Global Catalogue of Microorganisms (GCM) 10K type strain sequencing project: providing services to taxonomists for standard genome sequencing and annotation.</title>
        <authorList>
            <consortium name="The Broad Institute Genomics Platform"/>
            <consortium name="The Broad Institute Genome Sequencing Center for Infectious Disease"/>
            <person name="Wu L."/>
            <person name="Ma J."/>
        </authorList>
    </citation>
    <scope>NUCLEOTIDE SEQUENCE [LARGE SCALE GENOMIC DNA]</scope>
    <source>
        <strain evidence="2">JCM 12607</strain>
    </source>
</reference>
<dbReference type="Gene3D" id="3.20.20.370">
    <property type="entry name" value="Glycoside hydrolase/deacetylase"/>
    <property type="match status" value="1"/>
</dbReference>
<evidence type="ECO:0000313" key="1">
    <source>
        <dbReference type="EMBL" id="MFD0622943.1"/>
    </source>
</evidence>
<dbReference type="EMBL" id="JBHTGL010000008">
    <property type="protein sequence ID" value="MFD0622943.1"/>
    <property type="molecule type" value="Genomic_DNA"/>
</dbReference>
<dbReference type="InterPro" id="IPR011330">
    <property type="entry name" value="Glyco_hydro/deAcase_b/a-brl"/>
</dbReference>
<organism evidence="1 2">
    <name type="scientific">Streptomyces sanglieri</name>
    <dbReference type="NCBI Taxonomy" id="193460"/>
    <lineage>
        <taxon>Bacteria</taxon>
        <taxon>Bacillati</taxon>
        <taxon>Actinomycetota</taxon>
        <taxon>Actinomycetes</taxon>
        <taxon>Kitasatosporales</taxon>
        <taxon>Streptomycetaceae</taxon>
        <taxon>Streptomyces</taxon>
    </lineage>
</organism>
<sequence>MRFDAPAFHSAELVQVGAVGGDASAETHRLSPQEARATLEQTLAAYDALELRLAGARPPGGLLGEHTVGLYRDACFGHLSLAGDGWGPADGVPLLPDAWQDVDDYYCFPRFASLRVPPGTTPVRPRGLLAAHLDHVERTVTAGGCTSFVFHVSWTDTPQRAEVIDELLDRLTDDPRVWCASPADVGYSADFPAVHHRDAPPAW</sequence>
<dbReference type="Proteomes" id="UP001596915">
    <property type="component" value="Unassembled WGS sequence"/>
</dbReference>
<evidence type="ECO:0000313" key="2">
    <source>
        <dbReference type="Proteomes" id="UP001596915"/>
    </source>
</evidence>
<comment type="caution">
    <text evidence="1">The sequence shown here is derived from an EMBL/GenBank/DDBJ whole genome shotgun (WGS) entry which is preliminary data.</text>
</comment>